<dbReference type="GO" id="GO:0016020">
    <property type="term" value="C:membrane"/>
    <property type="evidence" value="ECO:0007669"/>
    <property type="project" value="InterPro"/>
</dbReference>
<name>A0A8J5J5W9_HOMAM</name>
<dbReference type="PROSITE" id="PS50041">
    <property type="entry name" value="C_TYPE_LECTIN_2"/>
    <property type="match status" value="1"/>
</dbReference>
<dbReference type="InterPro" id="IPR013320">
    <property type="entry name" value="ConA-like_dom_sf"/>
</dbReference>
<dbReference type="PROSITE" id="PS50068">
    <property type="entry name" value="LDLRA_2"/>
    <property type="match status" value="1"/>
</dbReference>
<dbReference type="InterPro" id="IPR016186">
    <property type="entry name" value="C-type_lectin-like/link_sf"/>
</dbReference>
<dbReference type="Proteomes" id="UP000747542">
    <property type="component" value="Unassembled WGS sequence"/>
</dbReference>
<dbReference type="InterPro" id="IPR002172">
    <property type="entry name" value="LDrepeatLR_classA_rpt"/>
</dbReference>
<dbReference type="Gene3D" id="3.10.100.10">
    <property type="entry name" value="Mannose-Binding Protein A, subunit A"/>
    <property type="match status" value="1"/>
</dbReference>
<dbReference type="InterPro" id="IPR036055">
    <property type="entry name" value="LDL_receptor-like_sf"/>
</dbReference>
<feature type="domain" description="Pentraxin (PTX)" evidence="9">
    <location>
        <begin position="1"/>
        <end position="129"/>
    </location>
</feature>
<organism evidence="10 11">
    <name type="scientific">Homarus americanus</name>
    <name type="common">American lobster</name>
    <dbReference type="NCBI Taxonomy" id="6706"/>
    <lineage>
        <taxon>Eukaryota</taxon>
        <taxon>Metazoa</taxon>
        <taxon>Ecdysozoa</taxon>
        <taxon>Arthropoda</taxon>
        <taxon>Crustacea</taxon>
        <taxon>Multicrustacea</taxon>
        <taxon>Malacostraca</taxon>
        <taxon>Eumalacostraca</taxon>
        <taxon>Eucarida</taxon>
        <taxon>Decapoda</taxon>
        <taxon>Pleocyemata</taxon>
        <taxon>Astacidea</taxon>
        <taxon>Nephropoidea</taxon>
        <taxon>Nephropidae</taxon>
        <taxon>Homarus</taxon>
    </lineage>
</organism>
<dbReference type="Gene3D" id="4.10.400.10">
    <property type="entry name" value="Low-density Lipoprotein Receptor"/>
    <property type="match status" value="1"/>
</dbReference>
<keyword evidence="11" id="KW-1185">Reference proteome</keyword>
<evidence type="ECO:0000256" key="3">
    <source>
        <dbReference type="ARBA" id="ARBA00022837"/>
    </source>
</evidence>
<feature type="disulfide bond" evidence="6">
    <location>
        <begin position="363"/>
        <end position="378"/>
    </location>
</feature>
<dbReference type="Gene3D" id="2.70.170.10">
    <property type="entry name" value="Neurotransmitter-gated ion-channel ligand-binding domain"/>
    <property type="match status" value="1"/>
</dbReference>
<keyword evidence="5" id="KW-0325">Glycoprotein</keyword>
<comment type="cofactor">
    <cofactor evidence="1">
        <name>Ca(2+)</name>
        <dbReference type="ChEBI" id="CHEBI:29108"/>
    </cofactor>
</comment>
<dbReference type="PROSITE" id="PS51828">
    <property type="entry name" value="PTX_2"/>
    <property type="match status" value="1"/>
</dbReference>
<feature type="non-terminal residue" evidence="10">
    <location>
        <position position="1"/>
    </location>
</feature>
<dbReference type="SMART" id="SM00034">
    <property type="entry name" value="CLECT"/>
    <property type="match status" value="1"/>
</dbReference>
<evidence type="ECO:0000256" key="1">
    <source>
        <dbReference type="ARBA" id="ARBA00001913"/>
    </source>
</evidence>
<dbReference type="Pfam" id="PF00057">
    <property type="entry name" value="Ldl_recept_a"/>
    <property type="match status" value="1"/>
</dbReference>
<dbReference type="CDD" id="cd00037">
    <property type="entry name" value="CLECT"/>
    <property type="match status" value="1"/>
</dbReference>
<dbReference type="Pfam" id="PF00059">
    <property type="entry name" value="Lectin_C"/>
    <property type="match status" value="1"/>
</dbReference>
<evidence type="ECO:0000313" key="11">
    <source>
        <dbReference type="Proteomes" id="UP000747542"/>
    </source>
</evidence>
<dbReference type="InterPro" id="IPR016187">
    <property type="entry name" value="CTDL_fold"/>
</dbReference>
<evidence type="ECO:0000256" key="5">
    <source>
        <dbReference type="ARBA" id="ARBA00023180"/>
    </source>
</evidence>
<dbReference type="PANTHER" id="PTHR19277">
    <property type="entry name" value="PENTRAXIN"/>
    <property type="match status" value="1"/>
</dbReference>
<dbReference type="Pfam" id="PF00354">
    <property type="entry name" value="Pentaxin"/>
    <property type="match status" value="1"/>
</dbReference>
<dbReference type="InterPro" id="IPR023415">
    <property type="entry name" value="LDLR_class-A_CS"/>
</dbReference>
<dbReference type="SUPFAM" id="SSF56436">
    <property type="entry name" value="C-type lectin-like"/>
    <property type="match status" value="1"/>
</dbReference>
<evidence type="ECO:0000256" key="7">
    <source>
        <dbReference type="PROSITE-ProRule" id="PRU01172"/>
    </source>
</evidence>
<evidence type="ECO:0000256" key="2">
    <source>
        <dbReference type="ARBA" id="ARBA00022723"/>
    </source>
</evidence>
<dbReference type="SUPFAM" id="SSF49899">
    <property type="entry name" value="Concanavalin A-like lectins/glucanases"/>
    <property type="match status" value="1"/>
</dbReference>
<keyword evidence="4 6" id="KW-1015">Disulfide bond</keyword>
<dbReference type="EMBL" id="JAHLQT010047199">
    <property type="protein sequence ID" value="KAG7153331.1"/>
    <property type="molecule type" value="Genomic_DNA"/>
</dbReference>
<dbReference type="SUPFAM" id="SSF57424">
    <property type="entry name" value="LDL receptor-like module"/>
    <property type="match status" value="1"/>
</dbReference>
<evidence type="ECO:0000256" key="6">
    <source>
        <dbReference type="PROSITE-ProRule" id="PRU00124"/>
    </source>
</evidence>
<dbReference type="InterPro" id="IPR036734">
    <property type="entry name" value="Neur_chan_lig-bd_sf"/>
</dbReference>
<accession>A0A8J5J5W9</accession>
<feature type="domain" description="C-type lectin" evidence="8">
    <location>
        <begin position="149"/>
        <end position="252"/>
    </location>
</feature>
<keyword evidence="2" id="KW-0479">Metal-binding</keyword>
<dbReference type="AlphaFoldDB" id="A0A8J5J5W9"/>
<dbReference type="InterPro" id="IPR051360">
    <property type="entry name" value="Neuronal_Pentraxin_Related"/>
</dbReference>
<dbReference type="SMART" id="SM00192">
    <property type="entry name" value="LDLa"/>
    <property type="match status" value="1"/>
</dbReference>
<dbReference type="SUPFAM" id="SSF63712">
    <property type="entry name" value="Nicotinic receptor ligand binding domain-like"/>
    <property type="match status" value="1"/>
</dbReference>
<dbReference type="InterPro" id="IPR001304">
    <property type="entry name" value="C-type_lectin-like"/>
</dbReference>
<evidence type="ECO:0000259" key="9">
    <source>
        <dbReference type="PROSITE" id="PS51828"/>
    </source>
</evidence>
<comment type="caution">
    <text evidence="7">Lacks conserved residue(s) required for the propagation of feature annotation.</text>
</comment>
<dbReference type="CDD" id="cd00112">
    <property type="entry name" value="LDLa"/>
    <property type="match status" value="1"/>
</dbReference>
<dbReference type="GO" id="GO:0005230">
    <property type="term" value="F:extracellular ligand-gated monoatomic ion channel activity"/>
    <property type="evidence" value="ECO:0007669"/>
    <property type="project" value="InterPro"/>
</dbReference>
<dbReference type="PANTHER" id="PTHR19277:SF125">
    <property type="entry name" value="B6"/>
    <property type="match status" value="1"/>
</dbReference>
<gene>
    <name evidence="10" type="primary">Crp-L1</name>
    <name evidence="10" type="ORF">Hamer_G010635</name>
</gene>
<evidence type="ECO:0000256" key="4">
    <source>
        <dbReference type="ARBA" id="ARBA00023157"/>
    </source>
</evidence>
<feature type="disulfide bond" evidence="6">
    <location>
        <begin position="351"/>
        <end position="369"/>
    </location>
</feature>
<sequence>MGEVEVRQDEWIHLCLWYDHTQTTRRLYVAGHQVAQEHFTAPRPFFLNGTLVVGQEQDDYPGGGFDWYQSFGGKVTLVQLWNKPLPDGEIQKLGSCNTDTERDLLDWESAPFELQDSPKWDELPVSELCRPPAPPIIIFPEMRTMPATRKLCAVMGGELSVPQNAKENELMMTLLEDHSSTCGRRVGLWLGATDEQTEGVWRNMATNNILTFMPFTSRQPDGQRNENCLLLDYTRAGWSDWSCSVSNQFCSSCSFPAIQVYILRGLCEPDTTNTVFSLRGYRGGRPYWRGLFNYQVEYQDSHWILLDLWTNTTVATLEALSITKYPDGINMWTVMERLLSLTRCMEGKFTCTDGSCVSESQRCDLRNQCSDGSDEDGCHNVITPLGYRSNLPPAPVLANHTATPISLLMQLERFSKIDTLNMEVSLDYIVEVNWLDSRLTFTNLKPPPKVNILLVSLTH</sequence>
<evidence type="ECO:0000313" key="10">
    <source>
        <dbReference type="EMBL" id="KAG7153331.1"/>
    </source>
</evidence>
<dbReference type="PROSITE" id="PS01209">
    <property type="entry name" value="LDLRA_1"/>
    <property type="match status" value="1"/>
</dbReference>
<dbReference type="GO" id="GO:0046872">
    <property type="term" value="F:metal ion binding"/>
    <property type="evidence" value="ECO:0007669"/>
    <property type="project" value="UniProtKB-KW"/>
</dbReference>
<dbReference type="InterPro" id="IPR001759">
    <property type="entry name" value="PTX_dom"/>
</dbReference>
<reference evidence="10" key="1">
    <citation type="journal article" date="2021" name="Sci. Adv.">
        <title>The American lobster genome reveals insights on longevity, neural, and immune adaptations.</title>
        <authorList>
            <person name="Polinski J.M."/>
            <person name="Zimin A.V."/>
            <person name="Clark K.F."/>
            <person name="Kohn A.B."/>
            <person name="Sadowski N."/>
            <person name="Timp W."/>
            <person name="Ptitsyn A."/>
            <person name="Khanna P."/>
            <person name="Romanova D.Y."/>
            <person name="Williams P."/>
            <person name="Greenwood S.J."/>
            <person name="Moroz L.L."/>
            <person name="Walt D.R."/>
            <person name="Bodnar A.G."/>
        </authorList>
    </citation>
    <scope>NUCLEOTIDE SEQUENCE</scope>
    <source>
        <strain evidence="10">GMGI-L3</strain>
    </source>
</reference>
<comment type="caution">
    <text evidence="10">The sequence shown here is derived from an EMBL/GenBank/DDBJ whole genome shotgun (WGS) entry which is preliminary data.</text>
</comment>
<dbReference type="PRINTS" id="PR00895">
    <property type="entry name" value="PENTAXIN"/>
</dbReference>
<dbReference type="Gene3D" id="2.60.120.200">
    <property type="match status" value="1"/>
</dbReference>
<proteinExistence type="predicted"/>
<protein>
    <submittedName>
        <fullName evidence="10">C-reactive protein-like 1</fullName>
    </submittedName>
</protein>
<keyword evidence="3" id="KW-0106">Calcium</keyword>
<evidence type="ECO:0000259" key="8">
    <source>
        <dbReference type="PROSITE" id="PS50041"/>
    </source>
</evidence>
<feature type="disulfide bond" evidence="6">
    <location>
        <begin position="344"/>
        <end position="356"/>
    </location>
</feature>